<feature type="domain" description="Integral membrane bound transporter" evidence="8">
    <location>
        <begin position="921"/>
        <end position="1047"/>
    </location>
</feature>
<dbReference type="PANTHER" id="PTHR47804">
    <property type="entry name" value="60S RIBOSOMAL PROTEIN L19"/>
    <property type="match status" value="1"/>
</dbReference>
<feature type="region of interest" description="Disordered" evidence="5">
    <location>
        <begin position="725"/>
        <end position="851"/>
    </location>
</feature>
<feature type="compositionally biased region" description="Acidic residues" evidence="5">
    <location>
        <begin position="1107"/>
        <end position="1123"/>
    </location>
</feature>
<evidence type="ECO:0000256" key="5">
    <source>
        <dbReference type="SAM" id="MobiDB-lite"/>
    </source>
</evidence>
<gene>
    <name evidence="9" type="ORF">BGW38_002338</name>
</gene>
<feature type="region of interest" description="Disordered" evidence="5">
    <location>
        <begin position="533"/>
        <end position="665"/>
    </location>
</feature>
<feature type="compositionally biased region" description="Basic residues" evidence="5">
    <location>
        <begin position="1589"/>
        <end position="1599"/>
    </location>
</feature>
<evidence type="ECO:0000256" key="1">
    <source>
        <dbReference type="ARBA" id="ARBA00004141"/>
    </source>
</evidence>
<dbReference type="GO" id="GO:0005886">
    <property type="term" value="C:plasma membrane"/>
    <property type="evidence" value="ECO:0007669"/>
    <property type="project" value="InterPro"/>
</dbReference>
<feature type="transmembrane region" description="Helical" evidence="6">
    <location>
        <begin position="977"/>
        <end position="996"/>
    </location>
</feature>
<dbReference type="Pfam" id="PF13515">
    <property type="entry name" value="FUSC_2"/>
    <property type="match status" value="1"/>
</dbReference>
<feature type="compositionally biased region" description="Basic and acidic residues" evidence="5">
    <location>
        <begin position="687"/>
        <end position="700"/>
    </location>
</feature>
<dbReference type="InterPro" id="IPR018820">
    <property type="entry name" value="BRE4-related_DUF2421"/>
</dbReference>
<feature type="compositionally biased region" description="Basic and acidic residues" evidence="5">
    <location>
        <begin position="1613"/>
        <end position="1635"/>
    </location>
</feature>
<name>A0A9P6FSI0_9FUNG</name>
<feature type="region of interest" description="Disordered" evidence="5">
    <location>
        <begin position="1717"/>
        <end position="1739"/>
    </location>
</feature>
<dbReference type="InterPro" id="IPR052430">
    <property type="entry name" value="IVT-Associated"/>
</dbReference>
<feature type="region of interest" description="Disordered" evidence="5">
    <location>
        <begin position="1547"/>
        <end position="1653"/>
    </location>
</feature>
<sequence length="1952" mass="215234">MTRADGSLGVDGHSDGSRPVTPLGSRQATPVSSRANSIHEERNSETVKSFKSLFSVKSSPRFKPKRTISLRAETKFGKGVKDSDDDPVGSPSAGVSYEELNAMTVPLPLRGDMLDHSLSHHRTHGGVRFGTPLTDQQVRKAAEAFRKQREKEVRRAHKRARREAKEEEDRIRKQQQAEEAARAVPPKEVAFGDRKLFISFLDIVRDPLQRLNDSCSRVMLAMERELVEGLNVEQDRLERIQRRNAQRTAAIRAAEATRLAEENKAAHATNAGAGCASTTATAAGEAADGAHGAAAAEPAKSKQLLDRLRGLMNLKSRHMSPEDIEYAEALKNDMEHEEKKKSKATKRGAMADTIHPNKFQQQTQRNAKSSGIDADDDDMALPLEMSYVQYLTQELEAFDKAEAKGLRDFISTHPTLDVGPREEIFLIFFFLFALREIARELLRLGKYMEEKQEDARRELEEKGSTKRSKRLWWPKVMGNFWNWIAWGNYTQVKTSEGNNALIRNSTKNLEHTQPRTVQEEKALVEAKAAMAAAKAKEEKKASIRRRRHSDTWSGPPLRRSVTLSTFFHRPGAHGHDLEKGEGGIHGVTPHHGAAAPIRSAMKHPKESRPMESTAGETRDTTPASPRRHRSFEPLPRGIRSRSTSQEGKRSKERHSGQDLADSSENRVQILKKGDHYTVAEIPSFESLQRKENQGQKRDFEGPLDVELLPRTNVIRYNTTAPAGLGITKKSSIKTPERTARRSSESHTREVLLSNLRGDPYLGQDGPRGPHGSDSTAVGHPSDLVRHVSYGSSRGGGDEKSETGSIDSKDDQDGYRSKGGKHRSKPKGGMLAVFGHRSSSEDSSDSMTRSGRKVTLAGEYSQPAPPPPPAPRTIFINVPKPKTLRYRIWEGLQKLKSEEVQFGFKMAVAMTFIGLWSWLNITSETFATDRGQWAMLTVIAVLSPTVGATFSVCAFRILGTILGTLWALLTYLALPRDPYVICAMMLVISFICVFLILEAGHPKLGIVTLLSYTSTTLLMYEGLTTETIYQVCYKRGVTVILGILISVVLQLLWPILARRELRKEIAILISREGVLFAELVSKFLLEDQPRDQQRHSKLHPYAKLYEEKESDLDDSDEYEDDDDISDQKGKRRYQPKQSGDPSHFRAELGFVEEAEAEELAKRDREQGRRRKEGKGRKQAKGKGSGSDNDDRDDDEEDRYWTVDRFRHQVEDASESSDPDRIAFQHVEHQLQTKLLKISQLLELSIAEPRLKEEFPKKLYGQIIQCCQNILDRLVSMRMAAQLLSPEVRELVTGPMNYYRRDMVGALLLYFSVLSSSLASKSPLPPYLPSARMARLRVIYNVREAIAAHQAATGEDHYTYIYYYAFSSALEEVIEELELLAILIKPLVGVTIVSAGTGNQGFGLTGEQLNIGAAMATSQLGILPMNTEYPPGMGQGYPEMSYGQQHAGLGPSLTGDRSALHGTSVHMTNVGTSQSGRGAGAFGTSANQLNEPVQTPGHPMETVHPYNLHKPIMSRSETAGRIPGVDFHPDLALHHPGILINPAIAPAGQKSVVSDAEPAKRRGSHHHHHDPSESNDSQHSDDGSGSWKSDRHSRHGHRRPQPAHSGEGSSSAPAPEDKMKKKDQSRPRRPSELRIDIPESSMDRAGLASAAAPASSKLIPRKKKMSLDATAAMAASPVIVMDENLLAGHRHAQRYMDAIQVAQEASGQKIVEMPSAMSPISSTAADGSGPGGIKPGITRTPTAPIVPAMIQLPMGASSTESATGGKRPVRERRTSANLIKSVGTGLFARRKSEILGEEEGNGAKMLHGGSKRRSIIRHLGHKSREDLPMAVIVSPPPEDQDLQDQKMEQEWLASSSRVPLKASAGSGSGTGMGMGVGTNTTATRAVGEGHAARSIPPMQSNTISIPAAVVIPFGSEFIPDAPLPLHLIPMQQQQQQASQEQTQTPDDVKHQETH</sequence>
<feature type="compositionally biased region" description="Low complexity" evidence="5">
    <location>
        <begin position="47"/>
        <end position="59"/>
    </location>
</feature>
<keyword evidence="2 6" id="KW-0812">Transmembrane</keyword>
<feature type="compositionally biased region" description="Basic and acidic residues" evidence="5">
    <location>
        <begin position="573"/>
        <end position="582"/>
    </location>
</feature>
<feature type="compositionally biased region" description="Basic and acidic residues" evidence="5">
    <location>
        <begin position="795"/>
        <end position="815"/>
    </location>
</feature>
<feature type="transmembrane region" description="Helical" evidence="6">
    <location>
        <begin position="1034"/>
        <end position="1055"/>
    </location>
</feature>
<protein>
    <recommendedName>
        <fullName evidence="11">DUF2421 domain-containing protein</fullName>
    </recommendedName>
</protein>
<feature type="domain" description="DUF2421" evidence="7">
    <location>
        <begin position="1222"/>
        <end position="1333"/>
    </location>
</feature>
<comment type="caution">
    <text evidence="9">The sequence shown here is derived from an EMBL/GenBank/DDBJ whole genome shotgun (WGS) entry which is preliminary data.</text>
</comment>
<dbReference type="Proteomes" id="UP000780801">
    <property type="component" value="Unassembled WGS sequence"/>
</dbReference>
<feature type="region of interest" description="Disordered" evidence="5">
    <location>
        <begin position="1094"/>
        <end position="1142"/>
    </location>
</feature>
<dbReference type="InterPro" id="IPR049453">
    <property type="entry name" value="Memb_transporter_dom"/>
</dbReference>
<dbReference type="InterPro" id="IPR023244">
    <property type="entry name" value="Brefeldin_A-sensitivity_4"/>
</dbReference>
<evidence type="ECO:0000256" key="2">
    <source>
        <dbReference type="ARBA" id="ARBA00022692"/>
    </source>
</evidence>
<dbReference type="PRINTS" id="PR02047">
    <property type="entry name" value="BREFELDNASP4"/>
</dbReference>
<dbReference type="PANTHER" id="PTHR47804:SF3">
    <property type="entry name" value="PROTEIN BRE4"/>
    <property type="match status" value="1"/>
</dbReference>
<evidence type="ECO:0000259" key="7">
    <source>
        <dbReference type="Pfam" id="PF10334"/>
    </source>
</evidence>
<feature type="region of interest" description="Disordered" evidence="5">
    <location>
        <begin position="1155"/>
        <end position="1194"/>
    </location>
</feature>
<organism evidence="9 10">
    <name type="scientific">Lunasporangiospora selenospora</name>
    <dbReference type="NCBI Taxonomy" id="979761"/>
    <lineage>
        <taxon>Eukaryota</taxon>
        <taxon>Fungi</taxon>
        <taxon>Fungi incertae sedis</taxon>
        <taxon>Mucoromycota</taxon>
        <taxon>Mortierellomycotina</taxon>
        <taxon>Mortierellomycetes</taxon>
        <taxon>Mortierellales</taxon>
        <taxon>Mortierellaceae</taxon>
        <taxon>Lunasporangiospora</taxon>
    </lineage>
</organism>
<dbReference type="OrthoDB" id="1924968at2759"/>
<evidence type="ECO:0000313" key="10">
    <source>
        <dbReference type="Proteomes" id="UP000780801"/>
    </source>
</evidence>
<feature type="compositionally biased region" description="Polar residues" evidence="5">
    <location>
        <begin position="24"/>
        <end position="36"/>
    </location>
</feature>
<feature type="compositionally biased region" description="Basic and acidic residues" evidence="5">
    <location>
        <begin position="1568"/>
        <end position="1580"/>
    </location>
</feature>
<feature type="region of interest" description="Disordered" evidence="5">
    <location>
        <begin position="682"/>
        <end position="701"/>
    </location>
</feature>
<comment type="subcellular location">
    <subcellularLocation>
        <location evidence="1">Membrane</location>
        <topology evidence="1">Multi-pass membrane protein</topology>
    </subcellularLocation>
</comment>
<feature type="region of interest" description="Disordered" evidence="5">
    <location>
        <begin position="147"/>
        <end position="185"/>
    </location>
</feature>
<evidence type="ECO:0000256" key="3">
    <source>
        <dbReference type="ARBA" id="ARBA00022989"/>
    </source>
</evidence>
<evidence type="ECO:0000313" key="9">
    <source>
        <dbReference type="EMBL" id="KAF9580852.1"/>
    </source>
</evidence>
<evidence type="ECO:0000256" key="4">
    <source>
        <dbReference type="ARBA" id="ARBA00023136"/>
    </source>
</evidence>
<dbReference type="GO" id="GO:0022857">
    <property type="term" value="F:transmembrane transporter activity"/>
    <property type="evidence" value="ECO:0007669"/>
    <property type="project" value="InterPro"/>
</dbReference>
<proteinExistence type="predicted"/>
<feature type="region of interest" description="Disordered" evidence="5">
    <location>
        <begin position="1752"/>
        <end position="1771"/>
    </location>
</feature>
<accession>A0A9P6FSI0</accession>
<feature type="region of interest" description="Disordered" evidence="5">
    <location>
        <begin position="1"/>
        <end position="68"/>
    </location>
</feature>
<keyword evidence="3 6" id="KW-1133">Transmembrane helix</keyword>
<feature type="compositionally biased region" description="Low complexity" evidence="5">
    <location>
        <begin position="1929"/>
        <end position="1941"/>
    </location>
</feature>
<dbReference type="EMBL" id="JAABOA010001808">
    <property type="protein sequence ID" value="KAF9580852.1"/>
    <property type="molecule type" value="Genomic_DNA"/>
</dbReference>
<feature type="compositionally biased region" description="Basic and acidic residues" evidence="5">
    <location>
        <begin position="163"/>
        <end position="181"/>
    </location>
</feature>
<keyword evidence="4 6" id="KW-0472">Membrane</keyword>
<feature type="region of interest" description="Disordered" evidence="5">
    <location>
        <begin position="1850"/>
        <end position="1872"/>
    </location>
</feature>
<evidence type="ECO:0008006" key="11">
    <source>
        <dbReference type="Google" id="ProtNLM"/>
    </source>
</evidence>
<reference evidence="9" key="1">
    <citation type="journal article" date="2020" name="Fungal Divers.">
        <title>Resolving the Mortierellaceae phylogeny through synthesis of multi-gene phylogenetics and phylogenomics.</title>
        <authorList>
            <person name="Vandepol N."/>
            <person name="Liber J."/>
            <person name="Desiro A."/>
            <person name="Na H."/>
            <person name="Kennedy M."/>
            <person name="Barry K."/>
            <person name="Grigoriev I.V."/>
            <person name="Miller A.N."/>
            <person name="O'Donnell K."/>
            <person name="Stajich J.E."/>
            <person name="Bonito G."/>
        </authorList>
    </citation>
    <scope>NUCLEOTIDE SEQUENCE</scope>
    <source>
        <strain evidence="9">KOD1015</strain>
    </source>
</reference>
<feature type="region of interest" description="Disordered" evidence="5">
    <location>
        <begin position="1928"/>
        <end position="1952"/>
    </location>
</feature>
<feature type="transmembrane region" description="Helical" evidence="6">
    <location>
        <begin position="1003"/>
        <end position="1022"/>
    </location>
</feature>
<feature type="compositionally biased region" description="Basic and acidic residues" evidence="5">
    <location>
        <begin position="734"/>
        <end position="749"/>
    </location>
</feature>
<dbReference type="Pfam" id="PF10334">
    <property type="entry name" value="BRE4"/>
    <property type="match status" value="1"/>
</dbReference>
<evidence type="ECO:0000259" key="8">
    <source>
        <dbReference type="Pfam" id="PF13515"/>
    </source>
</evidence>
<evidence type="ECO:0000256" key="6">
    <source>
        <dbReference type="SAM" id="Phobius"/>
    </source>
</evidence>
<keyword evidence="10" id="KW-1185">Reference proteome</keyword>
<feature type="compositionally biased region" description="Basic residues" evidence="5">
    <location>
        <begin position="1166"/>
        <end position="1179"/>
    </location>
</feature>
<feature type="compositionally biased region" description="Basic and acidic residues" evidence="5">
    <location>
        <begin position="646"/>
        <end position="656"/>
    </location>
</feature>